<dbReference type="PANTHER" id="PTHR43242">
    <property type="entry name" value="NAD(P)-BINDING ROSSMANN-FOLD SUPERFAMILY PROTEIN"/>
    <property type="match status" value="1"/>
</dbReference>
<dbReference type="Proteomes" id="UP000582213">
    <property type="component" value="Unassembled WGS sequence"/>
</dbReference>
<dbReference type="Proteomes" id="UP000427373">
    <property type="component" value="Chromosome"/>
</dbReference>
<dbReference type="EMBL" id="CP045484">
    <property type="protein sequence ID" value="QGR18522.1"/>
    <property type="molecule type" value="Genomic_DNA"/>
</dbReference>
<gene>
    <name evidence="3" type="ORF">D1869_13285</name>
    <name evidence="2" type="ORF">HNQ62_002438</name>
</gene>
<reference evidence="3 4" key="1">
    <citation type="submission" date="2019-10" db="EMBL/GenBank/DDBJ databases">
        <title>Genome Sequences from Six Type Strain Members of the Archaeal Family Sulfolobaceae: Acidianus ambivalens, Acidianus infernus, Metallosphaera prunae, Stygiolobus azoricus, Sulfolobus metallicus, and Sulfurisphaera ohwakuensis.</title>
        <authorList>
            <person name="Counts J.A."/>
            <person name="Kelly R.M."/>
        </authorList>
    </citation>
    <scope>NUCLEOTIDE SEQUENCE [LARGE SCALE GENOMIC DNA]</scope>
    <source>
        <strain evidence="3 4">TA-1</strain>
    </source>
</reference>
<keyword evidence="2" id="KW-0560">Oxidoreductase</keyword>
<evidence type="ECO:0000313" key="3">
    <source>
        <dbReference type="EMBL" id="QGR18522.1"/>
    </source>
</evidence>
<dbReference type="KEGG" id="soh:D1869_13285"/>
<dbReference type="RefSeq" id="WP_156015991.1">
    <property type="nucleotide sequence ID" value="NZ_CP045484.1"/>
</dbReference>
<dbReference type="SUPFAM" id="SSF51735">
    <property type="entry name" value="NAD(P)-binding Rossmann-fold domains"/>
    <property type="match status" value="1"/>
</dbReference>
<organism evidence="3 4">
    <name type="scientific">Sulfurisphaera ohwakuensis</name>
    <dbReference type="NCBI Taxonomy" id="69656"/>
    <lineage>
        <taxon>Archaea</taxon>
        <taxon>Thermoproteota</taxon>
        <taxon>Thermoprotei</taxon>
        <taxon>Sulfolobales</taxon>
        <taxon>Sulfolobaceae</taxon>
        <taxon>Sulfurisphaera</taxon>
    </lineage>
</organism>
<accession>A0A650CL98</accession>
<evidence type="ECO:0000313" key="4">
    <source>
        <dbReference type="Proteomes" id="UP000427373"/>
    </source>
</evidence>
<evidence type="ECO:0000313" key="5">
    <source>
        <dbReference type="Proteomes" id="UP000582213"/>
    </source>
</evidence>
<dbReference type="InterPro" id="IPR036291">
    <property type="entry name" value="NAD(P)-bd_dom_sf"/>
</dbReference>
<dbReference type="EC" id="1.1.1.133" evidence="2"/>
<dbReference type="Pfam" id="PF04321">
    <property type="entry name" value="RmlD_sub_bind"/>
    <property type="match status" value="1"/>
</dbReference>
<evidence type="ECO:0000259" key="1">
    <source>
        <dbReference type="Pfam" id="PF04321"/>
    </source>
</evidence>
<dbReference type="AlphaFoldDB" id="A0A650CL98"/>
<name>A0A650CL98_SULOH</name>
<sequence length="237" mass="26829">MLVGITSEGELGENIAKFFDKVIVITSPQKVLEERPDVVIHTFEIPYLEANNNRPLAWNINTWYAINIGRAANRVKAVNVYLSTFMIFDGKKGYYSETSTPNPINYYGLTKLVGESGIMSLGNYLIIRLGLLYSMQYKGLLFPFIKGILRGKRAIRCNSNFYVSPISMNEASEIISLMVKKELRGVVNLGGKRKSLYEVCKELGEMFEVEVIPTEGKYYDFSLDTWLLNSLGFSVRS</sequence>
<feature type="domain" description="RmlD-like substrate binding" evidence="1">
    <location>
        <begin position="30"/>
        <end position="192"/>
    </location>
</feature>
<dbReference type="GO" id="GO:0008831">
    <property type="term" value="F:dTDP-4-dehydrorhamnose reductase activity"/>
    <property type="evidence" value="ECO:0007669"/>
    <property type="project" value="UniProtKB-EC"/>
</dbReference>
<dbReference type="EMBL" id="JACHFY010000020">
    <property type="protein sequence ID" value="MBB5254664.1"/>
    <property type="molecule type" value="Genomic_DNA"/>
</dbReference>
<keyword evidence="4" id="KW-1185">Reference proteome</keyword>
<dbReference type="Gene3D" id="3.40.50.720">
    <property type="entry name" value="NAD(P)-binding Rossmann-like Domain"/>
    <property type="match status" value="1"/>
</dbReference>
<proteinExistence type="predicted"/>
<reference evidence="2 5" key="2">
    <citation type="submission" date="2020-08" db="EMBL/GenBank/DDBJ databases">
        <title>Genomic Encyclopedia of Type Strains, Phase IV (KMG-IV): sequencing the most valuable type-strain genomes for metagenomic binning, comparative biology and taxonomic classification.</title>
        <authorList>
            <person name="Goeker M."/>
        </authorList>
    </citation>
    <scope>NUCLEOTIDE SEQUENCE [LARGE SCALE GENOMIC DNA]</scope>
    <source>
        <strain evidence="2 5">DSM 12421</strain>
    </source>
</reference>
<dbReference type="GeneID" id="42802236"/>
<protein>
    <submittedName>
        <fullName evidence="3">Sugar nucleotide-binding protein</fullName>
    </submittedName>
    <submittedName>
        <fullName evidence="2">dTDP-4-dehydrorhamnose reductase</fullName>
        <ecNumber evidence="2">1.1.1.133</ecNumber>
    </submittedName>
</protein>
<evidence type="ECO:0000313" key="2">
    <source>
        <dbReference type="EMBL" id="MBB5254664.1"/>
    </source>
</evidence>
<dbReference type="PANTHER" id="PTHR43242:SF1">
    <property type="entry name" value="NAD(P)-BINDING ROSSMANN-FOLD SUPERFAMILY PROTEIN"/>
    <property type="match status" value="1"/>
</dbReference>
<dbReference type="InterPro" id="IPR029903">
    <property type="entry name" value="RmlD-like-bd"/>
</dbReference>